<dbReference type="eggNOG" id="COG3391">
    <property type="taxonomic scope" value="Bacteria"/>
</dbReference>
<accession>A0A0A2M4X7</accession>
<dbReference type="InterPro" id="IPR011048">
    <property type="entry name" value="Haem_d1_sf"/>
</dbReference>
<dbReference type="EMBL" id="JRLX01000004">
    <property type="protein sequence ID" value="KGO87662.1"/>
    <property type="molecule type" value="Genomic_DNA"/>
</dbReference>
<dbReference type="PANTHER" id="PTHR47197:SF3">
    <property type="entry name" value="DIHYDRO-HEME D1 DEHYDROGENASE"/>
    <property type="match status" value="1"/>
</dbReference>
<feature type="signal peptide" evidence="1">
    <location>
        <begin position="1"/>
        <end position="21"/>
    </location>
</feature>
<comment type="caution">
    <text evidence="2">The sequence shown here is derived from an EMBL/GenBank/DDBJ whole genome shotgun (WGS) entry which is preliminary data.</text>
</comment>
<organism evidence="2 3">
    <name type="scientific">Flavobacterium rivuli WB 3.3-2 = DSM 21788</name>
    <dbReference type="NCBI Taxonomy" id="1121895"/>
    <lineage>
        <taxon>Bacteria</taxon>
        <taxon>Pseudomonadati</taxon>
        <taxon>Bacteroidota</taxon>
        <taxon>Flavobacteriia</taxon>
        <taxon>Flavobacteriales</taxon>
        <taxon>Flavobacteriaceae</taxon>
        <taxon>Flavobacterium</taxon>
    </lineage>
</organism>
<name>A0A0A2M4X7_9FLAO</name>
<dbReference type="InterPro" id="IPR031815">
    <property type="entry name" value="DUF5074"/>
</dbReference>
<dbReference type="Proteomes" id="UP000030152">
    <property type="component" value="Unassembled WGS sequence"/>
</dbReference>
<dbReference type="RefSeq" id="WP_020212496.1">
    <property type="nucleotide sequence ID" value="NZ_JRLX01000004.1"/>
</dbReference>
<reference evidence="2 3" key="1">
    <citation type="submission" date="2013-09" db="EMBL/GenBank/DDBJ databases">
        <authorList>
            <person name="Zeng Z."/>
            <person name="Chen C."/>
        </authorList>
    </citation>
    <scope>NUCLEOTIDE SEQUENCE [LARGE SCALE GENOMIC DNA]</scope>
    <source>
        <strain evidence="2 3">WB 3.3-2</strain>
    </source>
</reference>
<protein>
    <recommendedName>
        <fullName evidence="4">Lipoprotein</fullName>
    </recommendedName>
</protein>
<gene>
    <name evidence="2" type="ORF">Q765_05900</name>
</gene>
<keyword evidence="3" id="KW-1185">Reference proteome</keyword>
<dbReference type="AlphaFoldDB" id="A0A0A2M4X7"/>
<dbReference type="InterPro" id="IPR015943">
    <property type="entry name" value="WD40/YVTN_repeat-like_dom_sf"/>
</dbReference>
<dbReference type="PANTHER" id="PTHR47197">
    <property type="entry name" value="PROTEIN NIRF"/>
    <property type="match status" value="1"/>
</dbReference>
<dbReference type="OrthoDB" id="9773938at2"/>
<dbReference type="PROSITE" id="PS51257">
    <property type="entry name" value="PROKAR_LIPOPROTEIN"/>
    <property type="match status" value="1"/>
</dbReference>
<feature type="chain" id="PRO_5001991853" description="Lipoprotein" evidence="1">
    <location>
        <begin position="22"/>
        <end position="356"/>
    </location>
</feature>
<dbReference type="Gene3D" id="2.130.10.10">
    <property type="entry name" value="YVTN repeat-like/Quinoprotein amine dehydrogenase"/>
    <property type="match status" value="1"/>
</dbReference>
<dbReference type="STRING" id="1121895.GCA_000378485_01359"/>
<evidence type="ECO:0008006" key="4">
    <source>
        <dbReference type="Google" id="ProtNLM"/>
    </source>
</evidence>
<evidence type="ECO:0000256" key="1">
    <source>
        <dbReference type="SAM" id="SignalP"/>
    </source>
</evidence>
<evidence type="ECO:0000313" key="2">
    <source>
        <dbReference type="EMBL" id="KGO87662.1"/>
    </source>
</evidence>
<sequence length="356" mass="37804">MKLNKLLFTVLAGSLFFVSCSSDDDNTTTPSGAYANGVIVLNQGNFTSGNASVSFISNAFAVENNIFDANLLGQPLGDTGQDIGLNGDFAYIVVNNSHKVEIVNRYTFAPIASLQTGLTNPRYITFENGKGYVTCWGVGEIAADDYIAVIDLATNTLTSTRIPVAEGPEKIIAENGKLYVAHKGGYGMGTTISVINTTTNTVETTIEVGAIPGSLEAEDGTLYVLSEGYPYYASTETAGRLTRINLSNNRVVATTDFPNITHPSNLVIEDNAMYYTIGTAVYKTDLLNTTLPITPLFNTSAQSVTGITAFDVEDDHIYVGSGSYTAAGKVNIYSLTGAPQQSLTVGIAPAGFYFNN</sequence>
<proteinExistence type="predicted"/>
<keyword evidence="1" id="KW-0732">Signal</keyword>
<dbReference type="Pfam" id="PF16819">
    <property type="entry name" value="DUF5074"/>
    <property type="match status" value="1"/>
</dbReference>
<dbReference type="InterPro" id="IPR051200">
    <property type="entry name" value="Host-pathogen_enzymatic-act"/>
</dbReference>
<evidence type="ECO:0000313" key="3">
    <source>
        <dbReference type="Proteomes" id="UP000030152"/>
    </source>
</evidence>
<dbReference type="SUPFAM" id="SSF51004">
    <property type="entry name" value="C-terminal (heme d1) domain of cytochrome cd1-nitrite reductase"/>
    <property type="match status" value="1"/>
</dbReference>